<proteinExistence type="predicted"/>
<dbReference type="RefSeq" id="WP_166272184.1">
    <property type="nucleotide sequence ID" value="NZ_CP048029.1"/>
</dbReference>
<reference evidence="2" key="1">
    <citation type="submission" date="2020-01" db="EMBL/GenBank/DDBJ databases">
        <title>Caldichromatium gen. nov., sp. nov., a thermophilic purple sulfur bacterium member of the family Chromatiaceae isolated from Nakabusa hot spring, Japan.</title>
        <authorList>
            <person name="Saini M.K."/>
            <person name="Hanada S."/>
            <person name="Tank M."/>
        </authorList>
    </citation>
    <scope>NUCLEOTIDE SEQUENCE [LARGE SCALE GENOMIC DNA]</scope>
    <source>
        <strain evidence="2">No.7</strain>
    </source>
</reference>
<dbReference type="EMBL" id="CP048029">
    <property type="protein sequence ID" value="QIK38986.1"/>
    <property type="molecule type" value="Genomic_DNA"/>
</dbReference>
<evidence type="ECO:0000313" key="2">
    <source>
        <dbReference type="Proteomes" id="UP000502699"/>
    </source>
</evidence>
<accession>A0A6G7VGI1</accession>
<evidence type="ECO:0000313" key="1">
    <source>
        <dbReference type="EMBL" id="QIK38986.1"/>
    </source>
</evidence>
<name>A0A6G7VGI1_9GAMM</name>
<dbReference type="KEGG" id="cjap:GWK36_14390"/>
<gene>
    <name evidence="1" type="ORF">GWK36_14390</name>
</gene>
<sequence>MKIGSRLLLGAIALAILCLAILWLTFDQAARDLQRRLDQIAARLQVGRSPFILSLPDRGGVFILFRQGDIGPSCAELIIKDGQVRLARIAGEPIALSFAQGIDLGRWDQALAACDRMSIGLTAQTGWMKGELRLSYQAGRITHIDPAYLWD</sequence>
<organism evidence="1 2">
    <name type="scientific">Caldichromatium japonicum</name>
    <dbReference type="NCBI Taxonomy" id="2699430"/>
    <lineage>
        <taxon>Bacteria</taxon>
        <taxon>Pseudomonadati</taxon>
        <taxon>Pseudomonadota</taxon>
        <taxon>Gammaproteobacteria</taxon>
        <taxon>Chromatiales</taxon>
        <taxon>Chromatiaceae</taxon>
        <taxon>Caldichromatium</taxon>
    </lineage>
</organism>
<keyword evidence="2" id="KW-1185">Reference proteome</keyword>
<protein>
    <submittedName>
        <fullName evidence="1">Uncharacterized protein</fullName>
    </submittedName>
</protein>
<dbReference type="AlphaFoldDB" id="A0A6G7VGI1"/>
<dbReference type="Proteomes" id="UP000502699">
    <property type="component" value="Chromosome"/>
</dbReference>